<accession>A0A3A8JAF5</accession>
<reference evidence="2" key="1">
    <citation type="submission" date="2018-09" db="EMBL/GenBank/DDBJ databases">
        <authorList>
            <person name="Livingstone P.G."/>
            <person name="Whitworth D.E."/>
        </authorList>
    </citation>
    <scope>NUCLEOTIDE SEQUENCE [LARGE SCALE GENOMIC DNA]</scope>
    <source>
        <strain evidence="2">CA054A</strain>
    </source>
</reference>
<dbReference type="AlphaFoldDB" id="A0A3A8JAF5"/>
<protein>
    <submittedName>
        <fullName evidence="1">Uncharacterized protein</fullName>
    </submittedName>
</protein>
<gene>
    <name evidence="1" type="ORF">D7V88_04980</name>
</gene>
<dbReference type="Proteomes" id="UP000268094">
    <property type="component" value="Unassembled WGS sequence"/>
</dbReference>
<organism evidence="1 2">
    <name type="scientific">Corallococcus terminator</name>
    <dbReference type="NCBI Taxonomy" id="2316733"/>
    <lineage>
        <taxon>Bacteria</taxon>
        <taxon>Pseudomonadati</taxon>
        <taxon>Myxococcota</taxon>
        <taxon>Myxococcia</taxon>
        <taxon>Myxococcales</taxon>
        <taxon>Cystobacterineae</taxon>
        <taxon>Myxococcaceae</taxon>
        <taxon>Corallococcus</taxon>
    </lineage>
</organism>
<proteinExistence type="predicted"/>
<dbReference type="OrthoDB" id="7051116at2"/>
<name>A0A3A8JAF5_9BACT</name>
<keyword evidence="2" id="KW-1185">Reference proteome</keyword>
<comment type="caution">
    <text evidence="1">The sequence shown here is derived from an EMBL/GenBank/DDBJ whole genome shotgun (WGS) entry which is preliminary data.</text>
</comment>
<sequence length="113" mass="12005">MLARGQSASWQGIAIEEATFYFPGNTPVLGRASLGIKDLLLGSPFGLQLEVNAELGRDLAAHTDPLAAKVQLFTEGNPTALPLTKLDPRRFSVAIPGDAPPRVRAHLPQPPQG</sequence>
<dbReference type="RefSeq" id="WP_147448622.1">
    <property type="nucleotide sequence ID" value="NZ_RAVZ01000019.1"/>
</dbReference>
<dbReference type="EMBL" id="RAVZ01000019">
    <property type="protein sequence ID" value="RKG92817.1"/>
    <property type="molecule type" value="Genomic_DNA"/>
</dbReference>
<evidence type="ECO:0000313" key="2">
    <source>
        <dbReference type="Proteomes" id="UP000268094"/>
    </source>
</evidence>
<evidence type="ECO:0000313" key="1">
    <source>
        <dbReference type="EMBL" id="RKG92817.1"/>
    </source>
</evidence>
<feature type="non-terminal residue" evidence="1">
    <location>
        <position position="113"/>
    </location>
</feature>